<evidence type="ECO:0000313" key="2">
    <source>
        <dbReference type="EMBL" id="GCF07758.1"/>
    </source>
</evidence>
<dbReference type="InterPro" id="IPR051705">
    <property type="entry name" value="Gsp_Synthetase/Amidase"/>
</dbReference>
<accession>A0A5A5T8N2</accession>
<feature type="domain" description="Peptidase C51" evidence="1">
    <location>
        <begin position="129"/>
        <end position="289"/>
    </location>
</feature>
<dbReference type="InterPro" id="IPR058502">
    <property type="entry name" value="PLL-like_beta-prop"/>
</dbReference>
<comment type="caution">
    <text evidence="2">The sequence shown here is derived from an EMBL/GenBank/DDBJ whole genome shotgun (WGS) entry which is preliminary data.</text>
</comment>
<dbReference type="PANTHER" id="PTHR30094:SF0">
    <property type="entry name" value="BIFUNCTIONAL GLUTATHIONYLSPERMIDINE SYNTHETASE_AMIDASE-RELATED"/>
    <property type="match status" value="1"/>
</dbReference>
<dbReference type="Proteomes" id="UP000322530">
    <property type="component" value="Unassembled WGS sequence"/>
</dbReference>
<dbReference type="InterPro" id="IPR007921">
    <property type="entry name" value="CHAP_dom"/>
</dbReference>
<dbReference type="SUPFAM" id="SSF89372">
    <property type="entry name" value="Fucose-specific lectin"/>
    <property type="match status" value="2"/>
</dbReference>
<keyword evidence="3" id="KW-1185">Reference proteome</keyword>
<dbReference type="Pfam" id="PF26607">
    <property type="entry name" value="DUF8189"/>
    <property type="match status" value="2"/>
</dbReference>
<dbReference type="CDD" id="cd22954">
    <property type="entry name" value="PLL_lectin"/>
    <property type="match status" value="1"/>
</dbReference>
<evidence type="ECO:0000313" key="3">
    <source>
        <dbReference type="Proteomes" id="UP000322530"/>
    </source>
</evidence>
<dbReference type="AlphaFoldDB" id="A0A5A5T8N2"/>
<dbReference type="PANTHER" id="PTHR30094">
    <property type="entry name" value="BIFUNCTIONAL GLUTATHIONYLSPERMIDINE SYNTHETASE/AMIDASE-RELATED"/>
    <property type="match status" value="1"/>
</dbReference>
<proteinExistence type="predicted"/>
<dbReference type="EMBL" id="BIXY01000014">
    <property type="protein sequence ID" value="GCF07758.1"/>
    <property type="molecule type" value="Genomic_DNA"/>
</dbReference>
<gene>
    <name evidence="2" type="ORF">KDI_13220</name>
</gene>
<organism evidence="2 3">
    <name type="scientific">Dictyobacter arantiisoli</name>
    <dbReference type="NCBI Taxonomy" id="2014874"/>
    <lineage>
        <taxon>Bacteria</taxon>
        <taxon>Bacillati</taxon>
        <taxon>Chloroflexota</taxon>
        <taxon>Ktedonobacteria</taxon>
        <taxon>Ktedonobacterales</taxon>
        <taxon>Dictyobacteraceae</taxon>
        <taxon>Dictyobacter</taxon>
    </lineage>
</organism>
<sequence length="672" mass="73113">MIRNKQNPQGFAQRGTPALHIGNYPAFKFDTPKQKQYPLACVVRVMLSGVDLVTAAWCSPHPTAQSHHFESILATYQSQSGIKPNPIHANTVNPVESCQDVINANNATYQGGDWGIQEGNPTDSQWTSTFSPGAAVCDNFITSSTYSGGYLFQCTELANRFVREQWGITPGFQVNAAQYFDFYPTDINNGGQSTPGDATKLYGNNVQLSSDASQETSSFAPTPGDLLIWQSVTDPSRGWTSGLTSGSGHVAVITNVDASHVYIAQQNYTESQYYATLSLTKVANGWKVSGQIFNDPGIITRGWIHFNANPHSIVKATSGDTDASTKYVAKNTDGRLEVFARGSDNNIWHNYQLNANGAGGWVGWGTLQSNQTFNGNPVVAVNKNGTLEIFARGSDNNIWHNYQAQPGAGWVGWGTLQSGHTFSGDPDVIMNTDGRLEVFARGSDNNIWHNYQAQPGAGWVGWGTLQSGQVFQGHPSAVLNTDGRVEVFARGSDNNIWHNYQLAAGGTGGWAGWGAIQSGYQFKDSPTVGMNADGRVEIFAVNNDNNIWHNYQVNAGAGWNNWSAVVPGYQFTSNAAVAYNSDGRMEIFARSTDNTIWHTYQKAANSGWSTTWQQLQTTTFQGTPAAIANSNGVLETFALGNDSNFWHTYQLTAGTGNWNSWGTLQNGFTFHQ</sequence>
<name>A0A5A5T8N2_9CHLR</name>
<dbReference type="GO" id="GO:0016874">
    <property type="term" value="F:ligase activity"/>
    <property type="evidence" value="ECO:0007669"/>
    <property type="project" value="TreeGrafter"/>
</dbReference>
<evidence type="ECO:0000259" key="1">
    <source>
        <dbReference type="PROSITE" id="PS50911"/>
    </source>
</evidence>
<dbReference type="Gene3D" id="2.120.10.70">
    <property type="entry name" value="Fucose-specific lectin"/>
    <property type="match status" value="1"/>
</dbReference>
<protein>
    <recommendedName>
        <fullName evidence="1">Peptidase C51 domain-containing protein</fullName>
    </recommendedName>
</protein>
<dbReference type="PROSITE" id="PS50911">
    <property type="entry name" value="CHAP"/>
    <property type="match status" value="1"/>
</dbReference>
<reference evidence="2 3" key="1">
    <citation type="submission" date="2019-01" db="EMBL/GenBank/DDBJ databases">
        <title>Draft genome sequence of Dictyobacter sp. Uno17.</title>
        <authorList>
            <person name="Wang C.M."/>
            <person name="Zheng Y."/>
            <person name="Sakai Y."/>
            <person name="Abe K."/>
            <person name="Yokota A."/>
            <person name="Yabe S."/>
        </authorList>
    </citation>
    <scope>NUCLEOTIDE SEQUENCE [LARGE SCALE GENOMIC DNA]</scope>
    <source>
        <strain evidence="2 3">Uno17</strain>
    </source>
</reference>
<dbReference type="Gene3D" id="3.90.1720.10">
    <property type="entry name" value="endopeptidase domain like (from Nostoc punctiforme)"/>
    <property type="match status" value="1"/>
</dbReference>